<evidence type="ECO:0000313" key="1">
    <source>
        <dbReference type="EMBL" id="KKQ14727.1"/>
    </source>
</evidence>
<dbReference type="Pfam" id="PF04255">
    <property type="entry name" value="DUF433"/>
    <property type="match status" value="1"/>
</dbReference>
<dbReference type="InterPro" id="IPR009057">
    <property type="entry name" value="Homeodomain-like_sf"/>
</dbReference>
<dbReference type="InterPro" id="IPR007367">
    <property type="entry name" value="DUF433"/>
</dbReference>
<sequence length="83" mass="9388">MPDRIKKFIEQDPQIKNGMPIITGTRVTVAEIIDYLEEEKFIDKVIKDLKMAGVIIGREEILAALEFAKLRASDEAPTSKKTK</sequence>
<protein>
    <recommendedName>
        <fullName evidence="3">DUF433 domain-containing protein</fullName>
    </recommendedName>
</protein>
<dbReference type="EMBL" id="LBSJ01000031">
    <property type="protein sequence ID" value="KKQ14727.1"/>
    <property type="molecule type" value="Genomic_DNA"/>
</dbReference>
<reference evidence="1 2" key="1">
    <citation type="journal article" date="2015" name="Nature">
        <title>rRNA introns, odd ribosomes, and small enigmatic genomes across a large radiation of phyla.</title>
        <authorList>
            <person name="Brown C.T."/>
            <person name="Hug L.A."/>
            <person name="Thomas B.C."/>
            <person name="Sharon I."/>
            <person name="Castelle C.J."/>
            <person name="Singh A."/>
            <person name="Wilkins M.J."/>
            <person name="Williams K.H."/>
            <person name="Banfield J.F."/>
        </authorList>
    </citation>
    <scope>NUCLEOTIDE SEQUENCE [LARGE SCALE GENOMIC DNA]</scope>
</reference>
<proteinExistence type="predicted"/>
<dbReference type="Proteomes" id="UP000034448">
    <property type="component" value="Unassembled WGS sequence"/>
</dbReference>
<dbReference type="Gene3D" id="1.10.10.10">
    <property type="entry name" value="Winged helix-like DNA-binding domain superfamily/Winged helix DNA-binding domain"/>
    <property type="match status" value="1"/>
</dbReference>
<gene>
    <name evidence="1" type="ORF">US28_C0031G0010</name>
</gene>
<dbReference type="SUPFAM" id="SSF46689">
    <property type="entry name" value="Homeodomain-like"/>
    <property type="match status" value="1"/>
</dbReference>
<evidence type="ECO:0008006" key="3">
    <source>
        <dbReference type="Google" id="ProtNLM"/>
    </source>
</evidence>
<evidence type="ECO:0000313" key="2">
    <source>
        <dbReference type="Proteomes" id="UP000034448"/>
    </source>
</evidence>
<comment type="caution">
    <text evidence="1">The sequence shown here is derived from an EMBL/GenBank/DDBJ whole genome shotgun (WGS) entry which is preliminary data.</text>
</comment>
<dbReference type="AlphaFoldDB" id="A0A0G0F9W6"/>
<accession>A0A0G0F9W6</accession>
<organism evidence="1 2">
    <name type="scientific">Candidatus Daviesbacteria bacterium GW2011_GWA1_36_8</name>
    <dbReference type="NCBI Taxonomy" id="1618417"/>
    <lineage>
        <taxon>Bacteria</taxon>
        <taxon>Candidatus Daviesiibacteriota</taxon>
    </lineage>
</organism>
<dbReference type="InterPro" id="IPR036388">
    <property type="entry name" value="WH-like_DNA-bd_sf"/>
</dbReference>
<name>A0A0G0F9W6_9BACT</name>